<feature type="compositionally biased region" description="Polar residues" evidence="1">
    <location>
        <begin position="211"/>
        <end position="223"/>
    </location>
</feature>
<feature type="region of interest" description="Disordered" evidence="1">
    <location>
        <begin position="52"/>
        <end position="74"/>
    </location>
</feature>
<comment type="caution">
    <text evidence="3">The sequence shown here is derived from an EMBL/GenBank/DDBJ whole genome shotgun (WGS) entry which is preliminary data.</text>
</comment>
<reference evidence="3 4" key="1">
    <citation type="submission" date="2014-02" db="EMBL/GenBank/DDBJ databases">
        <authorList>
            <person name="Sibley D."/>
            <person name="Venepally P."/>
            <person name="Karamycheva S."/>
            <person name="Hadjithomas M."/>
            <person name="Khan A."/>
            <person name="Brunk B."/>
            <person name="Roos D."/>
            <person name="Caler E."/>
            <person name="Lorenzi H."/>
        </authorList>
    </citation>
    <scope>NUCLEOTIDE SEQUENCE [LARGE SCALE GENOMIC DNA]</scope>
    <source>
        <strain evidence="3 4">GAB2-2007-GAL-DOM2</strain>
    </source>
</reference>
<feature type="chain" id="PRO_5001809194" description="Transmembrane protein" evidence="2">
    <location>
        <begin position="22"/>
        <end position="312"/>
    </location>
</feature>
<proteinExistence type="predicted"/>
<feature type="compositionally biased region" description="Basic and acidic residues" evidence="1">
    <location>
        <begin position="296"/>
        <end position="312"/>
    </location>
</feature>
<sequence length="312" mass="34475">MKRFWLCALLSLLEFSWGCNALGPSLPSFLVAERAFFGRLRNWLGKNAEQKPEVPVAPVADEDAGSEEESSSHYGVKTLTKSTTTTTTTTTVTSTKPEGVWEEEYDSMEVPYTPLPPLRGIGMLGGAIFISLAFNWGRLPLLLGGIGVVQYIDSVVQRMHARRAADAALKRFEDRRELVRARRRRRWIQTFYSHNALQQDRATRKGETQNEESNATLANSSTGKGDGGTAGSEAPPRGIHPDAASERTRNTGGKKGSLHDSGLHAEGSDKRTNPSETRGVPKTRLRKPTGRNTKAQVKEKTPRENLPEFDRN</sequence>
<name>A0A086KD71_TOXGO</name>
<dbReference type="AlphaFoldDB" id="A0A086KD71"/>
<evidence type="ECO:0000256" key="2">
    <source>
        <dbReference type="SAM" id="SignalP"/>
    </source>
</evidence>
<protein>
    <recommendedName>
        <fullName evidence="5">Transmembrane protein</fullName>
    </recommendedName>
</protein>
<dbReference type="OrthoDB" id="10439467at2759"/>
<keyword evidence="2" id="KW-0732">Signal</keyword>
<evidence type="ECO:0000256" key="1">
    <source>
        <dbReference type="SAM" id="MobiDB-lite"/>
    </source>
</evidence>
<feature type="signal peptide" evidence="2">
    <location>
        <begin position="1"/>
        <end position="21"/>
    </location>
</feature>
<evidence type="ECO:0008006" key="5">
    <source>
        <dbReference type="Google" id="ProtNLM"/>
    </source>
</evidence>
<gene>
    <name evidence="3" type="ORF">TGDOM2_290700</name>
</gene>
<organism evidence="3 4">
    <name type="scientific">Toxoplasma gondii GAB2-2007-GAL-DOM2</name>
    <dbReference type="NCBI Taxonomy" id="1130820"/>
    <lineage>
        <taxon>Eukaryota</taxon>
        <taxon>Sar</taxon>
        <taxon>Alveolata</taxon>
        <taxon>Apicomplexa</taxon>
        <taxon>Conoidasida</taxon>
        <taxon>Coccidia</taxon>
        <taxon>Eucoccidiorida</taxon>
        <taxon>Eimeriorina</taxon>
        <taxon>Sarcocystidae</taxon>
        <taxon>Toxoplasma</taxon>
    </lineage>
</organism>
<dbReference type="Proteomes" id="UP000028837">
    <property type="component" value="Unassembled WGS sequence"/>
</dbReference>
<dbReference type="EMBL" id="AHZU02000610">
    <property type="protein sequence ID" value="KFG42339.1"/>
    <property type="molecule type" value="Genomic_DNA"/>
</dbReference>
<feature type="compositionally biased region" description="Acidic residues" evidence="1">
    <location>
        <begin position="60"/>
        <end position="69"/>
    </location>
</feature>
<evidence type="ECO:0000313" key="3">
    <source>
        <dbReference type="EMBL" id="KFG42339.1"/>
    </source>
</evidence>
<feature type="region of interest" description="Disordered" evidence="1">
    <location>
        <begin position="198"/>
        <end position="312"/>
    </location>
</feature>
<dbReference type="VEuPathDB" id="ToxoDB:TGDOM2_290700"/>
<feature type="compositionally biased region" description="Basic and acidic residues" evidence="1">
    <location>
        <begin position="239"/>
        <end position="249"/>
    </location>
</feature>
<feature type="compositionally biased region" description="Basic and acidic residues" evidence="1">
    <location>
        <begin position="257"/>
        <end position="273"/>
    </location>
</feature>
<accession>A0A086KD71</accession>
<evidence type="ECO:0000313" key="4">
    <source>
        <dbReference type="Proteomes" id="UP000028837"/>
    </source>
</evidence>